<dbReference type="EMBL" id="IACN01072446">
    <property type="protein sequence ID" value="LAB57042.1"/>
    <property type="molecule type" value="Transcribed_RNA"/>
</dbReference>
<feature type="transmembrane region" description="Helical" evidence="1">
    <location>
        <begin position="151"/>
        <end position="170"/>
    </location>
</feature>
<evidence type="ECO:0000256" key="1">
    <source>
        <dbReference type="SAM" id="Phobius"/>
    </source>
</evidence>
<dbReference type="AlphaFoldDB" id="A0A2D4PGD1"/>
<name>A0A2D4PGD1_MICSU</name>
<proteinExistence type="predicted"/>
<reference evidence="2" key="1">
    <citation type="submission" date="2017-07" db="EMBL/GenBank/DDBJ databases">
        <authorList>
            <person name="Mikheyev A."/>
            <person name="Grau M."/>
        </authorList>
    </citation>
    <scope>NUCLEOTIDE SEQUENCE</scope>
    <source>
        <tissue evidence="2">Venom_gland</tissue>
    </source>
</reference>
<keyword evidence="1" id="KW-1133">Transmembrane helix</keyword>
<keyword evidence="1" id="KW-0472">Membrane</keyword>
<organism evidence="2">
    <name type="scientific">Micrurus surinamensis</name>
    <name type="common">Surinam coral snake</name>
    <dbReference type="NCBI Taxonomy" id="129470"/>
    <lineage>
        <taxon>Eukaryota</taxon>
        <taxon>Metazoa</taxon>
        <taxon>Chordata</taxon>
        <taxon>Craniata</taxon>
        <taxon>Vertebrata</taxon>
        <taxon>Euteleostomi</taxon>
        <taxon>Lepidosauria</taxon>
        <taxon>Squamata</taxon>
        <taxon>Bifurcata</taxon>
        <taxon>Unidentata</taxon>
        <taxon>Episquamata</taxon>
        <taxon>Toxicofera</taxon>
        <taxon>Serpentes</taxon>
        <taxon>Colubroidea</taxon>
        <taxon>Elapidae</taxon>
        <taxon>Elapinae</taxon>
        <taxon>Micrurus</taxon>
    </lineage>
</organism>
<protein>
    <submittedName>
        <fullName evidence="2">Uncharacterized protein</fullName>
    </submittedName>
</protein>
<accession>A0A2D4PGD1</accession>
<evidence type="ECO:0000313" key="2">
    <source>
        <dbReference type="EMBL" id="LAB57042.1"/>
    </source>
</evidence>
<sequence>MAHLPQVARRAICAGTQAPAKLTCTAHACTSQLIFCPFEAFFTHTPGGWREASAAFGGPKIGLSEIPEMPKQAHFSASKGCRGFPRAPGRAKTASNGSKISWEVQGGRAHCIVGAGMHARTLLAHCNKKVRHHCTRRMAKHCPAYNYNLDGYFLFNCLLLYFNFLNHFLLKVLQRTEKATSTNKNKKRKR</sequence>
<reference evidence="2" key="2">
    <citation type="submission" date="2017-11" db="EMBL/GenBank/DDBJ databases">
        <title>Coralsnake Venomics: Analyses of Venom Gland Transcriptomes and Proteomes of Six Brazilian Taxa.</title>
        <authorList>
            <person name="Aird S.D."/>
            <person name="Jorge da Silva N."/>
            <person name="Qiu L."/>
            <person name="Villar-Briones A."/>
            <person name="Aparecida-Saddi V."/>
            <person name="Campos-Telles M.P."/>
            <person name="Grau M."/>
            <person name="Mikheyev A.S."/>
        </authorList>
    </citation>
    <scope>NUCLEOTIDE SEQUENCE</scope>
    <source>
        <tissue evidence="2">Venom_gland</tissue>
    </source>
</reference>
<keyword evidence="1" id="KW-0812">Transmembrane</keyword>